<dbReference type="InterPro" id="IPR000667">
    <property type="entry name" value="Peptidase_S13"/>
</dbReference>
<dbReference type="HOGENOM" id="CLU_017692_0_1_11"/>
<name>L7VHE1_MYCL1</name>
<dbReference type="GO" id="GO:0009002">
    <property type="term" value="F:serine-type D-Ala-D-Ala carboxypeptidase activity"/>
    <property type="evidence" value="ECO:0007669"/>
    <property type="project" value="UniProtKB-EC"/>
</dbReference>
<dbReference type="InterPro" id="IPR012338">
    <property type="entry name" value="Beta-lactam/transpept-like"/>
</dbReference>
<proteinExistence type="inferred from homology"/>
<dbReference type="PANTHER" id="PTHR30023:SF0">
    <property type="entry name" value="PENICILLIN-SENSITIVE CARBOXYPEPTIDASE A"/>
    <property type="match status" value="1"/>
</dbReference>
<keyword evidence="3" id="KW-0645">Protease</keyword>
<dbReference type="PANTHER" id="PTHR30023">
    <property type="entry name" value="D-ALANYL-D-ALANINE CARBOXYPEPTIDASE"/>
    <property type="match status" value="1"/>
</dbReference>
<sequence>MGLLGGRLGTMGPERQESYGSQTLAEIHPGVPWGGRAGVVAAVVAAAAFFTVGGRAASARLVVPPPRPPTVKPAVTAVADTGVVPNSGAMAAALAQAAADPNLGKLGGRVSDALTGQVLWQQLDDVPLVPASTNKVLTATAALLTLDRQARISTRVVAGSPSGQGSVVLVGAGDPTLSAAPPGVETWYRGAARISDLVDQIRRSGMTPTSVQVDISAFTGPTMAPGWDPADVGNGDIAPIEAAMIDAGRVQPTTVNSRRSLTPALDAGRELARALGLDPATVSIASAPAGARQLAVVQSAPLIERLSQMMNASDNVMAECIAREVAAVINRPRSFSGAVDAVTTRLNTAHINTTGAGLVDSSGLSVDDRLTARTLDDAIQAAAGPDQPALRPLLDLLPIAGGSGTLGERFLDRATNLGPAGWLRAKTGSLTAINSLVGVVTDSSGRVLTFAFISNDAGPNGRNAMDALATTLWSCGCTT</sequence>
<dbReference type="KEGG" id="mli:MULP_05390"/>
<dbReference type="SMR" id="L7VHE1"/>
<dbReference type="GO" id="GO:0006508">
    <property type="term" value="P:proteolysis"/>
    <property type="evidence" value="ECO:0007669"/>
    <property type="project" value="InterPro"/>
</dbReference>
<evidence type="ECO:0000313" key="3">
    <source>
        <dbReference type="EMBL" id="AGC64819.1"/>
    </source>
</evidence>
<dbReference type="AlphaFoldDB" id="L7VHE1"/>
<accession>L7VHE1</accession>
<dbReference type="Gene3D" id="3.40.710.10">
    <property type="entry name" value="DD-peptidase/beta-lactamase superfamily"/>
    <property type="match status" value="2"/>
</dbReference>
<evidence type="ECO:0000256" key="1">
    <source>
        <dbReference type="ARBA" id="ARBA00006096"/>
    </source>
</evidence>
<protein>
    <submittedName>
        <fullName evidence="3">D-alanyl-D-alanine carboxypeptidase DacB1</fullName>
        <ecNumber evidence="3">3.4.16.4</ecNumber>
    </submittedName>
</protein>
<dbReference type="Proteomes" id="UP000011157">
    <property type="component" value="Chromosome"/>
</dbReference>
<dbReference type="NCBIfam" id="TIGR00666">
    <property type="entry name" value="PBP4"/>
    <property type="match status" value="2"/>
</dbReference>
<dbReference type="MEROPS" id="S13.004"/>
<dbReference type="PRINTS" id="PR00922">
    <property type="entry name" value="DADACBPTASE3"/>
</dbReference>
<dbReference type="EMBL" id="CP003899">
    <property type="protein sequence ID" value="AGC64819.1"/>
    <property type="molecule type" value="Genomic_DNA"/>
</dbReference>
<organism evidence="3 4">
    <name type="scientific">Mycobacterium liflandii (strain 128FXT)</name>
    <dbReference type="NCBI Taxonomy" id="459424"/>
    <lineage>
        <taxon>Bacteria</taxon>
        <taxon>Bacillati</taxon>
        <taxon>Actinomycetota</taxon>
        <taxon>Actinomycetes</taxon>
        <taxon>Mycobacteriales</taxon>
        <taxon>Mycobacteriaceae</taxon>
        <taxon>Mycobacterium</taxon>
        <taxon>Mycobacterium ulcerans group</taxon>
    </lineage>
</organism>
<dbReference type="PATRIC" id="fig|459424.11.peg.5541"/>
<dbReference type="EC" id="3.4.16.4" evidence="3"/>
<keyword evidence="4" id="KW-1185">Reference proteome</keyword>
<dbReference type="SUPFAM" id="SSF56601">
    <property type="entry name" value="beta-lactamase/transpeptidase-like"/>
    <property type="match status" value="1"/>
</dbReference>
<keyword evidence="2 3" id="KW-0378">Hydrolase</keyword>
<dbReference type="Pfam" id="PF02113">
    <property type="entry name" value="Peptidase_S13"/>
    <property type="match status" value="2"/>
</dbReference>
<keyword evidence="3" id="KW-0121">Carboxypeptidase</keyword>
<gene>
    <name evidence="3" type="primary">dacB1</name>
    <name evidence="3" type="ordered locus">MULP_05390</name>
</gene>
<reference evidence="3 4" key="1">
    <citation type="journal article" date="2013" name="J. Bacteriol.">
        <title>Complete Genome Sequence of the Frog Pathogen Mycobacterium ulcerans Ecovar Liflandii.</title>
        <authorList>
            <person name="Tobias N.J."/>
            <person name="Doig K.D."/>
            <person name="Medema M.H."/>
            <person name="Chen H."/>
            <person name="Haring V."/>
            <person name="Moore R."/>
            <person name="Seemann T."/>
            <person name="Stinear T.P."/>
        </authorList>
    </citation>
    <scope>NUCLEOTIDE SEQUENCE [LARGE SCALE GENOMIC DNA]</scope>
    <source>
        <strain evidence="3 4">128FXT</strain>
    </source>
</reference>
<dbReference type="GO" id="GO:0000270">
    <property type="term" value="P:peptidoglycan metabolic process"/>
    <property type="evidence" value="ECO:0007669"/>
    <property type="project" value="TreeGrafter"/>
</dbReference>
<comment type="similarity">
    <text evidence="1">Belongs to the peptidase S13 family.</text>
</comment>
<evidence type="ECO:0000313" key="4">
    <source>
        <dbReference type="Proteomes" id="UP000011157"/>
    </source>
</evidence>
<evidence type="ECO:0000256" key="2">
    <source>
        <dbReference type="ARBA" id="ARBA00022801"/>
    </source>
</evidence>